<evidence type="ECO:0000313" key="1">
    <source>
        <dbReference type="EMBL" id="GGX38579.1"/>
    </source>
</evidence>
<name>A0ABQ2XYU5_9BURK</name>
<protein>
    <submittedName>
        <fullName evidence="1">Uncharacterized protein</fullName>
    </submittedName>
</protein>
<accession>A0ABQ2XYU5</accession>
<dbReference type="RefSeq" id="WP_189356553.1">
    <property type="nucleotide sequence ID" value="NZ_BMYU01000003.1"/>
</dbReference>
<keyword evidence="2" id="KW-1185">Reference proteome</keyword>
<evidence type="ECO:0000313" key="2">
    <source>
        <dbReference type="Proteomes" id="UP000653343"/>
    </source>
</evidence>
<sequence length="149" mass="16133">MSYTLQAFIAKTGVFPSPTPHDLHQVRLPQDMVLIPLDTDQRLKLDIEFCPLTDGGATELPAPLIILASKLSQNGHIAYIEAEIFGGTGIQASQQFSHGKAITTITIEINAINVALKSLGVSQTNTSEEFDAIGLGIHRDTDQWIKGHS</sequence>
<dbReference type="Proteomes" id="UP000653343">
    <property type="component" value="Unassembled WGS sequence"/>
</dbReference>
<gene>
    <name evidence="1" type="ORF">GCM10010946_16070</name>
</gene>
<proteinExistence type="predicted"/>
<comment type="caution">
    <text evidence="1">The sequence shown here is derived from an EMBL/GenBank/DDBJ whole genome shotgun (WGS) entry which is preliminary data.</text>
</comment>
<reference evidence="2" key="1">
    <citation type="journal article" date="2019" name="Int. J. Syst. Evol. Microbiol.">
        <title>The Global Catalogue of Microorganisms (GCM) 10K type strain sequencing project: providing services to taxonomists for standard genome sequencing and annotation.</title>
        <authorList>
            <consortium name="The Broad Institute Genomics Platform"/>
            <consortium name="The Broad Institute Genome Sequencing Center for Infectious Disease"/>
            <person name="Wu L."/>
            <person name="Ma J."/>
        </authorList>
    </citation>
    <scope>NUCLEOTIDE SEQUENCE [LARGE SCALE GENOMIC DNA]</scope>
    <source>
        <strain evidence="2">KCTC 23917</strain>
    </source>
</reference>
<organism evidence="1 2">
    <name type="scientific">Undibacterium squillarum</name>
    <dbReference type="NCBI Taxonomy" id="1131567"/>
    <lineage>
        <taxon>Bacteria</taxon>
        <taxon>Pseudomonadati</taxon>
        <taxon>Pseudomonadota</taxon>
        <taxon>Betaproteobacteria</taxon>
        <taxon>Burkholderiales</taxon>
        <taxon>Oxalobacteraceae</taxon>
        <taxon>Undibacterium</taxon>
    </lineage>
</organism>
<dbReference type="EMBL" id="BMYU01000003">
    <property type="protein sequence ID" value="GGX38579.1"/>
    <property type="molecule type" value="Genomic_DNA"/>
</dbReference>